<dbReference type="InterPro" id="IPR054468">
    <property type="entry name" value="NrSPol-like_HBD"/>
</dbReference>
<reference evidence="3 4" key="1">
    <citation type="submission" date="2016-05" db="EMBL/GenBank/DDBJ databases">
        <title>Complete genome sequence of bacteriophage vB_KpnM_KpV52 lytic for Klebsiella pneumoniae.</title>
        <authorList>
            <person name="Komisarova E.V."/>
            <person name="Krasilnikova V.M."/>
            <person name="Kislichkina A.A."/>
            <person name="Myakinina V.P."/>
            <person name="Volozhantsev N.V."/>
        </authorList>
    </citation>
    <scope>NUCLEOTIDE SEQUENCE [LARGE SCALE GENOMIC DNA]</scope>
</reference>
<feature type="domain" description="NrS-1 polymerase-like HBD" evidence="2">
    <location>
        <begin position="248"/>
        <end position="306"/>
    </location>
</feature>
<dbReference type="InterPro" id="IPR045455">
    <property type="entry name" value="NrS-1_pol-like_helicase"/>
</dbReference>
<evidence type="ECO:0000259" key="2">
    <source>
        <dbReference type="Pfam" id="PF22763"/>
    </source>
</evidence>
<accession>A0A1I9SEY5</accession>
<dbReference type="EMBL" id="KX237516">
    <property type="protein sequence ID" value="AOZ65412.1"/>
    <property type="molecule type" value="Genomic_DNA"/>
</dbReference>
<protein>
    <submittedName>
        <fullName evidence="3">Putative DNA primase</fullName>
    </submittedName>
</protein>
<keyword evidence="4" id="KW-1185">Reference proteome</keyword>
<sequence length="785" mass="86561">MTHTNPPVQGADSLHFIVCKTVPSQKKPGRTEKMPCNAAGEVVSLHVADRMSHAQAVAAASALGESYRPAVILTGDGRFCVDIDGALQDDNTWSPLALELCTTFAGCYVEVSNSGKGLHIFGYSPSIPEHSCKNVPLHIELYTSDRFICLGSGARGDMMFNASAPLNATVARYFPQTEQVAAVEWSTTHAEGSCPIEDDAKLIEKACSSKGGVAAVFGGKATFKDLWTRNVEVLSDAYPDEDREYDGSSADAALAQHLSFWTGGNCERIERLMRLSALARPKWDSHKSYMRRTILGACARQTTYYSVGAPIELVTPAQVVETGAPVIRSGYQFIGGSQLVDHFKGCVYVADSHRILTPNGQMLKSEQFNAMYGGYVFALDDGNEKTTKKAFEAFTENQCIMFPKVDRSTFRPDLPQGAIIEEDGLRHVNAYVPVTVASVPGDVTPFLTHLVKLLPVERDRDILLSYMAACVQYKGTKFKWAPLLQGVEGNGKTLFTLCVMEAVGSRYSHMPPAQEIGEKFNAWLFDKIFIGVEDIYVPEQKLELIETLKPMITGEYLAKRAMQQDQVMHRLCANFMFNSNHKNAVRKTANDRRFAIFYTAQQEHIDIVRDGMGGDYFPNLYDWLKRGGGFAAVTHYLENYAIPAQFNPATHCQRAPETSSTHEAVTASLGSVEQEIMEAIDEGRQGFAGGWVSSKALDNLLRQMRADRTVPVGKRRDMMRQLGYDWHPALKDGRVNNVIMIDGGKPRLYIKIGHIHANLTNAADVARHYAAAQGDTSAIAFAETK</sequence>
<name>A0A1I9SEY5_9CAUD</name>
<gene>
    <name evidence="3" type="ORF">kpv52_68</name>
</gene>
<dbReference type="OrthoDB" id="941at10239"/>
<organism evidence="3 4">
    <name type="scientific">Klebsiella phage vB_KpnM_KpV52</name>
    <dbReference type="NCBI Taxonomy" id="1912321"/>
    <lineage>
        <taxon>Viruses</taxon>
        <taxon>Duplodnaviria</taxon>
        <taxon>Heunggongvirae</taxon>
        <taxon>Uroviricota</taxon>
        <taxon>Caudoviricetes</taxon>
        <taxon>Jameshumphriesvirinae</taxon>
        <taxon>Sircambvirus</taxon>
        <taxon>Sircambvirus KpV52</taxon>
        <taxon>Jedunavirus KpV80</taxon>
    </lineage>
</organism>
<evidence type="ECO:0000313" key="4">
    <source>
        <dbReference type="Proteomes" id="UP000222016"/>
    </source>
</evidence>
<feature type="domain" description="NrS-1 polymerase-like helicase" evidence="1">
    <location>
        <begin position="484"/>
        <end position="593"/>
    </location>
</feature>
<evidence type="ECO:0000259" key="1">
    <source>
        <dbReference type="Pfam" id="PF19263"/>
    </source>
</evidence>
<dbReference type="Proteomes" id="UP000222016">
    <property type="component" value="Genome"/>
</dbReference>
<proteinExistence type="predicted"/>
<dbReference type="Pfam" id="PF19263">
    <property type="entry name" value="DUF5906"/>
    <property type="match status" value="1"/>
</dbReference>
<dbReference type="Pfam" id="PF22763">
    <property type="entry name" value="NrS1-1_pol-like_HBD"/>
    <property type="match status" value="1"/>
</dbReference>
<evidence type="ECO:0000313" key="3">
    <source>
        <dbReference type="EMBL" id="AOZ65412.1"/>
    </source>
</evidence>